<evidence type="ECO:0000256" key="2">
    <source>
        <dbReference type="ARBA" id="ARBA00018424"/>
    </source>
</evidence>
<evidence type="ECO:0000256" key="5">
    <source>
        <dbReference type="SAM" id="MobiDB-lite"/>
    </source>
</evidence>
<feature type="transmembrane region" description="Helical" evidence="6">
    <location>
        <begin position="388"/>
        <end position="405"/>
    </location>
</feature>
<evidence type="ECO:0000256" key="3">
    <source>
        <dbReference type="ARBA" id="ARBA00019539"/>
    </source>
</evidence>
<name>A0A9W4U250_9PLEO</name>
<feature type="compositionally biased region" description="Polar residues" evidence="5">
    <location>
        <begin position="166"/>
        <end position="178"/>
    </location>
</feature>
<comment type="subunit">
    <text evidence="1">Interacts with lipid droplet proteins.</text>
</comment>
<protein>
    <recommendedName>
        <fullName evidence="2">Inclusion body clearance protein IML2</fullName>
    </recommendedName>
    <alternativeName>
        <fullName evidence="3">Inclusion body clearance protein iml2</fullName>
    </alternativeName>
</protein>
<sequence>MLKVFGKRSHGQTRSLNALDEIAQIEDAMSAVTHIMNDNVDEAEAHLSKGSSPFHQLGKGVVIFIRATLGFEQDVMREASATLADAENTAYESQRRAHRAAGVYNSPIYPPGTEYAVCLAEAQLMSAIVGVLNESLTEAIKSFYKLRKAYLTLEGIMDAEKKFLQTRSTSSLGSTNSEEVSRPLSRSSGRSAGSAVPKPSSSEKEATAALKAVTGESPKAKDKEVAVEKDEKPQVDDDDDDDFDFVDADEDRQVETPMEYMGHLNVPADNGGSVSVDNTKKDVHIKSSSAPDLPSRDAPPTTSVPDVVEDFDALTLTNTVKDNQDISVYGDHPIDTFIISGSNFCFGILLLIMSLVPPAFATLLKIVGFKGDRERGIQMLWQATKFHNIHGAMAGLVIFGYYNGITGFCDIIPRSGEGSYPKERCRLLLAEMRQRYPKSHLWLLEEARAFATEKELEKAVDFMAKAGESPLKQLEALGWFERSLNTMYMHDYAETSKSFIKCITLNNWSHGLYYYIAAASQVELYRKFKDTDPGAAGVYKAQAVKYFEQVAPNTGKKRFMARQLPFDVFVNRKIAKWQERAKEWSCDLIDAVGVSPFEEMIYFWNGFKRMRDDHLDESLANLAWSESASNPHWGKEGLDEKAILAVLRAATLRSKGDSQQAKDILQKEIISVDRQLFKGHNMDSWTAPIARYEMAACVWREADINGKPEQHPDMLEECKTWLVEVSGWESYDLDARIGMKVTTGKSTLRRYGVEC</sequence>
<evidence type="ECO:0000256" key="1">
    <source>
        <dbReference type="ARBA" id="ARBA00011408"/>
    </source>
</evidence>
<dbReference type="OrthoDB" id="2154985at2759"/>
<dbReference type="PANTHER" id="PTHR31859:SF1">
    <property type="entry name" value="TETRATRICOPEPTIDE REPEAT PROTEIN 39C"/>
    <property type="match status" value="1"/>
</dbReference>
<feature type="compositionally biased region" description="Acidic residues" evidence="5">
    <location>
        <begin position="236"/>
        <end position="245"/>
    </location>
</feature>
<feature type="transmembrane region" description="Helical" evidence="6">
    <location>
        <begin position="346"/>
        <end position="367"/>
    </location>
</feature>
<keyword evidence="6" id="KW-0812">Transmembrane</keyword>
<dbReference type="PANTHER" id="PTHR31859">
    <property type="entry name" value="TETRATRICOPEPTIDE REPEAT PROTEIN 39 FAMILY MEMBER"/>
    <property type="match status" value="1"/>
</dbReference>
<proteinExistence type="predicted"/>
<comment type="function">
    <text evidence="4">Inclusion body (IB) resident protein that interacts strongly with lipid droplet (LD) proteins. Involved in LD-mediated IB clearing after protein folding stress, probably by enabling access to the IBs of an LD-stored soluble sterol derivative that acts as a chaperone in inclusion clearing.</text>
</comment>
<dbReference type="InterPro" id="IPR019412">
    <property type="entry name" value="IML2/TPR_39"/>
</dbReference>
<feature type="compositionally biased region" description="Basic and acidic residues" evidence="5">
    <location>
        <begin position="218"/>
        <end position="235"/>
    </location>
</feature>
<keyword evidence="6" id="KW-0472">Membrane</keyword>
<dbReference type="AlphaFoldDB" id="A0A9W4U250"/>
<dbReference type="EMBL" id="CAOQHR010000001">
    <property type="protein sequence ID" value="CAI6242396.1"/>
    <property type="molecule type" value="Genomic_DNA"/>
</dbReference>
<keyword evidence="8" id="KW-1185">Reference proteome</keyword>
<dbReference type="Proteomes" id="UP001152607">
    <property type="component" value="Unassembled WGS sequence"/>
</dbReference>
<dbReference type="GO" id="GO:0005741">
    <property type="term" value="C:mitochondrial outer membrane"/>
    <property type="evidence" value="ECO:0007669"/>
    <property type="project" value="TreeGrafter"/>
</dbReference>
<feature type="region of interest" description="Disordered" evidence="5">
    <location>
        <begin position="284"/>
        <end position="304"/>
    </location>
</feature>
<evidence type="ECO:0000256" key="6">
    <source>
        <dbReference type="SAM" id="Phobius"/>
    </source>
</evidence>
<comment type="caution">
    <text evidence="7">The sequence shown here is derived from an EMBL/GenBank/DDBJ whole genome shotgun (WGS) entry which is preliminary data.</text>
</comment>
<organism evidence="7 8">
    <name type="scientific">Periconia digitata</name>
    <dbReference type="NCBI Taxonomy" id="1303443"/>
    <lineage>
        <taxon>Eukaryota</taxon>
        <taxon>Fungi</taxon>
        <taxon>Dikarya</taxon>
        <taxon>Ascomycota</taxon>
        <taxon>Pezizomycotina</taxon>
        <taxon>Dothideomycetes</taxon>
        <taxon>Pleosporomycetidae</taxon>
        <taxon>Pleosporales</taxon>
        <taxon>Massarineae</taxon>
        <taxon>Periconiaceae</taxon>
        <taxon>Periconia</taxon>
    </lineage>
</organism>
<evidence type="ECO:0000256" key="4">
    <source>
        <dbReference type="ARBA" id="ARBA00043897"/>
    </source>
</evidence>
<feature type="region of interest" description="Disordered" evidence="5">
    <location>
        <begin position="166"/>
        <end position="245"/>
    </location>
</feature>
<dbReference type="GO" id="GO:0005829">
    <property type="term" value="C:cytosol"/>
    <property type="evidence" value="ECO:0007669"/>
    <property type="project" value="TreeGrafter"/>
</dbReference>
<accession>A0A9W4U250</accession>
<gene>
    <name evidence="7" type="ORF">PDIGIT_LOCUS639</name>
</gene>
<feature type="compositionally biased region" description="Low complexity" evidence="5">
    <location>
        <begin position="185"/>
        <end position="195"/>
    </location>
</feature>
<evidence type="ECO:0000313" key="8">
    <source>
        <dbReference type="Proteomes" id="UP001152607"/>
    </source>
</evidence>
<keyword evidence="6" id="KW-1133">Transmembrane helix</keyword>
<dbReference type="Pfam" id="PF10300">
    <property type="entry name" value="Iml2-TPR_39"/>
    <property type="match status" value="1"/>
</dbReference>
<reference evidence="7" key="1">
    <citation type="submission" date="2023-01" db="EMBL/GenBank/DDBJ databases">
        <authorList>
            <person name="Van Ghelder C."/>
            <person name="Rancurel C."/>
        </authorList>
    </citation>
    <scope>NUCLEOTIDE SEQUENCE</scope>
    <source>
        <strain evidence="7">CNCM I-4278</strain>
    </source>
</reference>
<evidence type="ECO:0000313" key="7">
    <source>
        <dbReference type="EMBL" id="CAI6242396.1"/>
    </source>
</evidence>
<dbReference type="GO" id="GO:0005634">
    <property type="term" value="C:nucleus"/>
    <property type="evidence" value="ECO:0007669"/>
    <property type="project" value="TreeGrafter"/>
</dbReference>